<gene>
    <name evidence="2" type="ORF">PoB_001950800</name>
</gene>
<feature type="compositionally biased region" description="Polar residues" evidence="1">
    <location>
        <begin position="809"/>
        <end position="823"/>
    </location>
</feature>
<accession>A0AAV3ZE37</accession>
<comment type="caution">
    <text evidence="2">The sequence shown here is derived from an EMBL/GenBank/DDBJ whole genome shotgun (WGS) entry which is preliminary data.</text>
</comment>
<dbReference type="EMBL" id="BLXT01002310">
    <property type="protein sequence ID" value="GFN93002.1"/>
    <property type="molecule type" value="Genomic_DNA"/>
</dbReference>
<dbReference type="Gene3D" id="1.25.10.10">
    <property type="entry name" value="Leucine-rich Repeat Variant"/>
    <property type="match status" value="3"/>
</dbReference>
<dbReference type="Pfam" id="PF00514">
    <property type="entry name" value="Arm"/>
    <property type="match status" value="1"/>
</dbReference>
<dbReference type="PANTHER" id="PTHR46464">
    <property type="entry name" value="ANK_REP_REGION DOMAIN-CONTAINING PROTEIN"/>
    <property type="match status" value="1"/>
</dbReference>
<evidence type="ECO:0000256" key="1">
    <source>
        <dbReference type="SAM" id="MobiDB-lite"/>
    </source>
</evidence>
<protein>
    <submittedName>
        <fullName evidence="2">Ankyrin and armadillo repeat-containing protein</fullName>
    </submittedName>
</protein>
<dbReference type="InterPro" id="IPR043379">
    <property type="entry name" value="ANKAR"/>
</dbReference>
<dbReference type="InterPro" id="IPR016024">
    <property type="entry name" value="ARM-type_fold"/>
</dbReference>
<evidence type="ECO:0000313" key="3">
    <source>
        <dbReference type="Proteomes" id="UP000735302"/>
    </source>
</evidence>
<dbReference type="InterPro" id="IPR011989">
    <property type="entry name" value="ARM-like"/>
</dbReference>
<dbReference type="Gene3D" id="1.25.40.20">
    <property type="entry name" value="Ankyrin repeat-containing domain"/>
    <property type="match status" value="1"/>
</dbReference>
<dbReference type="InterPro" id="IPR036770">
    <property type="entry name" value="Ankyrin_rpt-contain_sf"/>
</dbReference>
<dbReference type="AlphaFoldDB" id="A0AAV3ZE37"/>
<keyword evidence="3" id="KW-1185">Reference proteome</keyword>
<dbReference type="Proteomes" id="UP000735302">
    <property type="component" value="Unassembled WGS sequence"/>
</dbReference>
<sequence>MNEPDENGWSHIHQCAFRGFVKSLERFVENDRDLLELETADDLRQTPFLLAISSGLQDTVACLIDMGAKTNVTNSQNHGAVEICAIKEFISLLRYLISRDLSNLPVWKNLLKMMSSDLEEEAEAAGKCLRTLTDRSEELGINPDWRTFYDNGGVPTVVKVAKNTMQDYAKIPAFQTLLNIIEMPEVKDQLVSSGGVPAFVKLLKSTNTFAVQLSAQIIKDVAEVPAYAETVSQNQAVPNLLKVLQTVHDPEVLIPVVEAVGTIALASPKLRSAVGSAQGMVQSLVSLFDTNNHPGLLLALTNAVSQIVEGDKANQNAFVAEGITQHIVSVVMNQIRNKDIQASAVEAIHKLADSNKQTQKDLLDKGAERLLMQMLKKNRAEALQEKTAMALWALAGDNIDEKREMAGGIGVQMLIEFVNSMSENLHYIGSEGLGVLAQGPLNQQSVIAQANGIHPLVRLMKSNKESIVLSVIKTLRHLCVGVGKVPHERNQNTISQSRGIKFLIALMVHSANEVVQVEAAFTLGCVSLGNKDILEEIFQNADFSYVRILKMLYAREPLVRMLAGSALAAFAYNNLQQQKEIAEQGGVRFSCFVPFLQSDDEYFRCCAAYQVVILARIIPDEEQAKSSAAGIKLLVDLLQDSRSEEVQALAADCVASLTHTRAGVAAAIVAINAVDHLCQMLLSEAEQVRGTAAIALGYLSHDHKGERLILQRCRTDPYLMKVIRYYTKRIRLAPTFTEGWQHYRKVGLPPIPEGRPSLVRRRSQRDDARPITILSFEESSTARGSNSHEDGETSSRSSRATNHHESLHNSRLSLTSQRSQMSRVSLVHTGEEG</sequence>
<organism evidence="2 3">
    <name type="scientific">Plakobranchus ocellatus</name>
    <dbReference type="NCBI Taxonomy" id="259542"/>
    <lineage>
        <taxon>Eukaryota</taxon>
        <taxon>Metazoa</taxon>
        <taxon>Spiralia</taxon>
        <taxon>Lophotrochozoa</taxon>
        <taxon>Mollusca</taxon>
        <taxon>Gastropoda</taxon>
        <taxon>Heterobranchia</taxon>
        <taxon>Euthyneura</taxon>
        <taxon>Panpulmonata</taxon>
        <taxon>Sacoglossa</taxon>
        <taxon>Placobranchoidea</taxon>
        <taxon>Plakobranchidae</taxon>
        <taxon>Plakobranchus</taxon>
    </lineage>
</organism>
<dbReference type="InterPro" id="IPR000225">
    <property type="entry name" value="Armadillo"/>
</dbReference>
<feature type="region of interest" description="Disordered" evidence="1">
    <location>
        <begin position="751"/>
        <end position="833"/>
    </location>
</feature>
<dbReference type="PANTHER" id="PTHR46464:SF2">
    <property type="entry name" value="ANKYRIN AND ARMADILLO REPEAT-CONTAINING PROTEIN"/>
    <property type="match status" value="1"/>
</dbReference>
<dbReference type="SUPFAM" id="SSF48371">
    <property type="entry name" value="ARM repeat"/>
    <property type="match status" value="2"/>
</dbReference>
<proteinExistence type="predicted"/>
<dbReference type="SMART" id="SM00185">
    <property type="entry name" value="ARM"/>
    <property type="match status" value="9"/>
</dbReference>
<name>A0AAV3ZE37_9GAST</name>
<reference evidence="2 3" key="1">
    <citation type="journal article" date="2021" name="Elife">
        <title>Chloroplast acquisition without the gene transfer in kleptoplastic sea slugs, Plakobranchus ocellatus.</title>
        <authorList>
            <person name="Maeda T."/>
            <person name="Takahashi S."/>
            <person name="Yoshida T."/>
            <person name="Shimamura S."/>
            <person name="Takaki Y."/>
            <person name="Nagai Y."/>
            <person name="Toyoda A."/>
            <person name="Suzuki Y."/>
            <person name="Arimoto A."/>
            <person name="Ishii H."/>
            <person name="Satoh N."/>
            <person name="Nishiyama T."/>
            <person name="Hasebe M."/>
            <person name="Maruyama T."/>
            <person name="Minagawa J."/>
            <person name="Obokata J."/>
            <person name="Shigenobu S."/>
        </authorList>
    </citation>
    <scope>NUCLEOTIDE SEQUENCE [LARGE SCALE GENOMIC DNA]</scope>
</reference>
<dbReference type="SUPFAM" id="SSF48403">
    <property type="entry name" value="Ankyrin repeat"/>
    <property type="match status" value="1"/>
</dbReference>
<evidence type="ECO:0000313" key="2">
    <source>
        <dbReference type="EMBL" id="GFN93002.1"/>
    </source>
</evidence>